<comment type="caution">
    <text evidence="1">The sequence shown here is derived from an EMBL/GenBank/DDBJ whole genome shotgun (WGS) entry which is preliminary data.</text>
</comment>
<dbReference type="PANTHER" id="PTHR46880">
    <property type="entry name" value="RAS-ASSOCIATING DOMAIN-CONTAINING PROTEIN"/>
    <property type="match status" value="1"/>
</dbReference>
<accession>A0A9D4IQP7</accession>
<protein>
    <recommendedName>
        <fullName evidence="3">Zinc finger protein 862</fullName>
    </recommendedName>
</protein>
<evidence type="ECO:0000313" key="2">
    <source>
        <dbReference type="Proteomes" id="UP000828390"/>
    </source>
</evidence>
<proteinExistence type="predicted"/>
<dbReference type="AlphaFoldDB" id="A0A9D4IQP7"/>
<dbReference type="EMBL" id="JAIWYP010000008">
    <property type="protein sequence ID" value="KAH3781537.1"/>
    <property type="molecule type" value="Genomic_DNA"/>
</dbReference>
<dbReference type="Proteomes" id="UP000828390">
    <property type="component" value="Unassembled WGS sequence"/>
</dbReference>
<gene>
    <name evidence="1" type="ORF">DPMN_159368</name>
</gene>
<evidence type="ECO:0000313" key="1">
    <source>
        <dbReference type="EMBL" id="KAH3781537.1"/>
    </source>
</evidence>
<name>A0A9D4IQP7_DREPO</name>
<reference evidence="1" key="1">
    <citation type="journal article" date="2019" name="bioRxiv">
        <title>The Genome of the Zebra Mussel, Dreissena polymorpha: A Resource for Invasive Species Research.</title>
        <authorList>
            <person name="McCartney M.A."/>
            <person name="Auch B."/>
            <person name="Kono T."/>
            <person name="Mallez S."/>
            <person name="Zhang Y."/>
            <person name="Obille A."/>
            <person name="Becker A."/>
            <person name="Abrahante J.E."/>
            <person name="Garbe J."/>
            <person name="Badalamenti J.P."/>
            <person name="Herman A."/>
            <person name="Mangelson H."/>
            <person name="Liachko I."/>
            <person name="Sullivan S."/>
            <person name="Sone E.D."/>
            <person name="Koren S."/>
            <person name="Silverstein K.A.T."/>
            <person name="Beckman K.B."/>
            <person name="Gohl D.M."/>
        </authorList>
    </citation>
    <scope>NUCLEOTIDE SEQUENCE</scope>
    <source>
        <strain evidence="1">Duluth1</strain>
        <tissue evidence="1">Whole animal</tissue>
    </source>
</reference>
<evidence type="ECO:0008006" key="3">
    <source>
        <dbReference type="Google" id="ProtNLM"/>
    </source>
</evidence>
<keyword evidence="2" id="KW-1185">Reference proteome</keyword>
<organism evidence="1 2">
    <name type="scientific">Dreissena polymorpha</name>
    <name type="common">Zebra mussel</name>
    <name type="synonym">Mytilus polymorpha</name>
    <dbReference type="NCBI Taxonomy" id="45954"/>
    <lineage>
        <taxon>Eukaryota</taxon>
        <taxon>Metazoa</taxon>
        <taxon>Spiralia</taxon>
        <taxon>Lophotrochozoa</taxon>
        <taxon>Mollusca</taxon>
        <taxon>Bivalvia</taxon>
        <taxon>Autobranchia</taxon>
        <taxon>Heteroconchia</taxon>
        <taxon>Euheterodonta</taxon>
        <taxon>Imparidentia</taxon>
        <taxon>Neoheterodontei</taxon>
        <taxon>Myida</taxon>
        <taxon>Dreissenoidea</taxon>
        <taxon>Dreissenidae</taxon>
        <taxon>Dreissena</taxon>
    </lineage>
</organism>
<dbReference type="PANTHER" id="PTHR46880:SF5">
    <property type="entry name" value="DUF4371 DOMAIN-CONTAINING PROTEIN"/>
    <property type="match status" value="1"/>
</dbReference>
<sequence>MVGVSTDGASVMTGMIGCVVTLLREHAPALVGVHCAAHRTALATSQAARDIPEMHHYSKTVSSIFRYFSN</sequence>
<reference evidence="1" key="2">
    <citation type="submission" date="2020-11" db="EMBL/GenBank/DDBJ databases">
        <authorList>
            <person name="McCartney M.A."/>
            <person name="Auch B."/>
            <person name="Kono T."/>
            <person name="Mallez S."/>
            <person name="Becker A."/>
            <person name="Gohl D.M."/>
            <person name="Silverstein K.A.T."/>
            <person name="Koren S."/>
            <person name="Bechman K.B."/>
            <person name="Herman A."/>
            <person name="Abrahante J.E."/>
            <person name="Garbe J."/>
        </authorList>
    </citation>
    <scope>NUCLEOTIDE SEQUENCE</scope>
    <source>
        <strain evidence="1">Duluth1</strain>
        <tissue evidence="1">Whole animal</tissue>
    </source>
</reference>